<organism evidence="2 3">
    <name type="scientific">Roseburia intestinalis</name>
    <dbReference type="NCBI Taxonomy" id="166486"/>
    <lineage>
        <taxon>Bacteria</taxon>
        <taxon>Bacillati</taxon>
        <taxon>Bacillota</taxon>
        <taxon>Clostridia</taxon>
        <taxon>Lachnospirales</taxon>
        <taxon>Lachnospiraceae</taxon>
        <taxon>Roseburia</taxon>
    </lineage>
</organism>
<dbReference type="InterPro" id="IPR003593">
    <property type="entry name" value="AAA+_ATPase"/>
</dbReference>
<dbReference type="InterPro" id="IPR027417">
    <property type="entry name" value="P-loop_NTPase"/>
</dbReference>
<keyword evidence="2" id="KW-0547">Nucleotide-binding</keyword>
<dbReference type="SUPFAM" id="SSF52540">
    <property type="entry name" value="P-loop containing nucleoside triphosphate hydrolases"/>
    <property type="match status" value="1"/>
</dbReference>
<dbReference type="PANTHER" id="PTHR43581">
    <property type="entry name" value="ATP/GTP PHOSPHATASE"/>
    <property type="match status" value="1"/>
</dbReference>
<dbReference type="SMART" id="SM00382">
    <property type="entry name" value="AAA"/>
    <property type="match status" value="1"/>
</dbReference>
<dbReference type="Gene3D" id="3.40.50.300">
    <property type="entry name" value="P-loop containing nucleotide triphosphate hydrolases"/>
    <property type="match status" value="1"/>
</dbReference>
<protein>
    <submittedName>
        <fullName evidence="2">ATP-binding protein</fullName>
    </submittedName>
</protein>
<evidence type="ECO:0000313" key="2">
    <source>
        <dbReference type="EMBL" id="RHG30717.1"/>
    </source>
</evidence>
<dbReference type="GO" id="GO:0005524">
    <property type="term" value="F:ATP binding"/>
    <property type="evidence" value="ECO:0007669"/>
    <property type="project" value="UniProtKB-KW"/>
</dbReference>
<keyword evidence="2" id="KW-0067">ATP-binding</keyword>
<dbReference type="Proteomes" id="UP000284051">
    <property type="component" value="Unassembled WGS sequence"/>
</dbReference>
<proteinExistence type="predicted"/>
<gene>
    <name evidence="2" type="ORF">DW264_00225</name>
</gene>
<dbReference type="Pfam" id="PF13304">
    <property type="entry name" value="AAA_21"/>
    <property type="match status" value="1"/>
</dbReference>
<name>A0A414T973_9FIRM</name>
<dbReference type="Pfam" id="PF13476">
    <property type="entry name" value="AAA_23"/>
    <property type="match status" value="1"/>
</dbReference>
<dbReference type="GO" id="GO:0006302">
    <property type="term" value="P:double-strand break repair"/>
    <property type="evidence" value="ECO:0007669"/>
    <property type="project" value="InterPro"/>
</dbReference>
<evidence type="ECO:0000259" key="1">
    <source>
        <dbReference type="SMART" id="SM00382"/>
    </source>
</evidence>
<dbReference type="InterPro" id="IPR051396">
    <property type="entry name" value="Bact_Antivir_Def_Nuclease"/>
</dbReference>
<sequence>MEISKKPKGGESVYIKSLSLKNYRCYEKIDMEFNSEYTVLVGVNGAGKSTILDALATALGSYIAGFDGIASNGIARDDAHRKMYELGSRVDSEEQYPVEISAKCLIDEQEILWKRSLHSNDGRTHIRDAKKIMDYGMLLQDKVRAGDKGAILPLIAYYGTGRLYMQKRQKRKTDDETRFTRTTGYVDCLDSASNDKLMMRWFKQMTEIQIQEGVKIPELEVVKHAMGKCFSGAENTEDIAQFEYKMKTQEIEITYQKNGKKEKLPMRMLSDGLKITISMVADIAYRMAVLNPQLLDHILDETPGIVLIDEVDMHLHPEWQKRIMADLHYIFPKVQFIVTTHSPSVLANVTREHILLLEDGEIYMPQQATYGRDVSTILQQMMKVEVRPKKVLKIISDFYKFLSAEEYDRAKELLNELENILGSEDADVVQARVSYDLEQI</sequence>
<accession>A0A414T973</accession>
<dbReference type="AlphaFoldDB" id="A0A414T973"/>
<dbReference type="EMBL" id="QRID01000001">
    <property type="protein sequence ID" value="RHG30717.1"/>
    <property type="molecule type" value="Genomic_DNA"/>
</dbReference>
<feature type="domain" description="AAA+ ATPase" evidence="1">
    <location>
        <begin position="34"/>
        <end position="361"/>
    </location>
</feature>
<dbReference type="InterPro" id="IPR038729">
    <property type="entry name" value="Rad50/SbcC_AAA"/>
</dbReference>
<dbReference type="PANTHER" id="PTHR43581:SF2">
    <property type="entry name" value="EXCINUCLEASE ATPASE SUBUNIT"/>
    <property type="match status" value="1"/>
</dbReference>
<comment type="caution">
    <text evidence="2">The sequence shown here is derived from an EMBL/GenBank/DDBJ whole genome shotgun (WGS) entry which is preliminary data.</text>
</comment>
<reference evidence="2 3" key="1">
    <citation type="submission" date="2018-08" db="EMBL/GenBank/DDBJ databases">
        <title>A genome reference for cultivated species of the human gut microbiota.</title>
        <authorList>
            <person name="Zou Y."/>
            <person name="Xue W."/>
            <person name="Luo G."/>
        </authorList>
    </citation>
    <scope>NUCLEOTIDE SEQUENCE [LARGE SCALE GENOMIC DNA]</scope>
    <source>
        <strain evidence="2 3">AM22-21LB</strain>
    </source>
</reference>
<dbReference type="GO" id="GO:0016887">
    <property type="term" value="F:ATP hydrolysis activity"/>
    <property type="evidence" value="ECO:0007669"/>
    <property type="project" value="InterPro"/>
</dbReference>
<dbReference type="InterPro" id="IPR003959">
    <property type="entry name" value="ATPase_AAA_core"/>
</dbReference>
<evidence type="ECO:0000313" key="3">
    <source>
        <dbReference type="Proteomes" id="UP000284051"/>
    </source>
</evidence>